<evidence type="ECO:0000259" key="12">
    <source>
        <dbReference type="PROSITE" id="PS50268"/>
    </source>
</evidence>
<dbReference type="GO" id="GO:0007156">
    <property type="term" value="P:homophilic cell adhesion via plasma membrane adhesion molecules"/>
    <property type="evidence" value="ECO:0007669"/>
    <property type="project" value="InterPro"/>
</dbReference>
<dbReference type="InterPro" id="IPR041690">
    <property type="entry name" value="Cadherin_5"/>
</dbReference>
<accession>A0A517ZXU8</accession>
<dbReference type="InterPro" id="IPR003644">
    <property type="entry name" value="Calx_beta"/>
</dbReference>
<dbReference type="InterPro" id="IPR036439">
    <property type="entry name" value="Dockerin_dom_sf"/>
</dbReference>
<keyword evidence="6" id="KW-0732">Signal</keyword>
<dbReference type="Pfam" id="PF17210">
    <property type="entry name" value="SdrD_B"/>
    <property type="match status" value="1"/>
</dbReference>
<evidence type="ECO:0000256" key="2">
    <source>
        <dbReference type="ARBA" id="ARBA00004613"/>
    </source>
</evidence>
<dbReference type="SUPFAM" id="SSF101898">
    <property type="entry name" value="NHL repeat"/>
    <property type="match status" value="1"/>
</dbReference>
<dbReference type="Pfam" id="PF01457">
    <property type="entry name" value="Peptidase_M8"/>
    <property type="match status" value="1"/>
</dbReference>
<keyword evidence="3" id="KW-0964">Secreted</keyword>
<dbReference type="CDD" id="cd11304">
    <property type="entry name" value="Cadherin_repeat"/>
    <property type="match status" value="4"/>
</dbReference>
<dbReference type="InterPro" id="IPR001577">
    <property type="entry name" value="Peptidase_M8"/>
</dbReference>
<dbReference type="InterPro" id="IPR033764">
    <property type="entry name" value="Sdr_B"/>
</dbReference>
<dbReference type="EMBL" id="CP036276">
    <property type="protein sequence ID" value="QDU47311.1"/>
    <property type="molecule type" value="Genomic_DNA"/>
</dbReference>
<dbReference type="Gene3D" id="2.130.10.130">
    <property type="entry name" value="Integrin alpha, N-terminal"/>
    <property type="match status" value="2"/>
</dbReference>
<evidence type="ECO:0000256" key="1">
    <source>
        <dbReference type="ARBA" id="ARBA00001947"/>
    </source>
</evidence>
<dbReference type="Pfam" id="PF03160">
    <property type="entry name" value="Calx-beta"/>
    <property type="match status" value="6"/>
</dbReference>
<dbReference type="NCBIfam" id="NF012211">
    <property type="entry name" value="tand_rpt_95"/>
    <property type="match status" value="18"/>
</dbReference>
<dbReference type="InterPro" id="IPR011042">
    <property type="entry name" value="6-blade_b-propeller_TolB-like"/>
</dbReference>
<dbReference type="SMART" id="SM00237">
    <property type="entry name" value="Calx_beta"/>
    <property type="match status" value="2"/>
</dbReference>
<dbReference type="Gene3D" id="2.60.40.10">
    <property type="entry name" value="Immunoglobulins"/>
    <property type="match status" value="5"/>
</dbReference>
<dbReference type="InterPro" id="IPR038081">
    <property type="entry name" value="CalX-like_sf"/>
</dbReference>
<dbReference type="GO" id="GO:0006508">
    <property type="term" value="P:proteolysis"/>
    <property type="evidence" value="ECO:0007669"/>
    <property type="project" value="UniProtKB-KW"/>
</dbReference>
<keyword evidence="7" id="KW-0677">Repeat</keyword>
<dbReference type="Gene3D" id="1.10.1330.10">
    <property type="entry name" value="Dockerin domain"/>
    <property type="match status" value="1"/>
</dbReference>
<dbReference type="SUPFAM" id="SSF63829">
    <property type="entry name" value="Calcium-dependent phosphotriesterase"/>
    <property type="match status" value="1"/>
</dbReference>
<dbReference type="Proteomes" id="UP000319383">
    <property type="component" value="Chromosome"/>
</dbReference>
<dbReference type="CDD" id="cd05819">
    <property type="entry name" value="NHL"/>
    <property type="match status" value="1"/>
</dbReference>
<comment type="subcellular location">
    <subcellularLocation>
        <location evidence="2">Secreted</location>
    </subcellularLocation>
</comment>
<dbReference type="SUPFAM" id="SSF117074">
    <property type="entry name" value="Hypothetical protein PA1324"/>
    <property type="match status" value="1"/>
</dbReference>
<protein>
    <submittedName>
        <fullName evidence="13">Calx-beta domain protein</fullName>
    </submittedName>
</protein>
<keyword evidence="5" id="KW-0479">Metal-binding</keyword>
<name>A0A517ZXU8_9PLAN</name>
<dbReference type="Pfam" id="PF17963">
    <property type="entry name" value="Big_9"/>
    <property type="match status" value="17"/>
</dbReference>
<gene>
    <name evidence="13" type="ORF">Mal52_58390</name>
</gene>
<organism evidence="13 14">
    <name type="scientific">Symmachiella dynata</name>
    <dbReference type="NCBI Taxonomy" id="2527995"/>
    <lineage>
        <taxon>Bacteria</taxon>
        <taxon>Pseudomonadati</taxon>
        <taxon>Planctomycetota</taxon>
        <taxon>Planctomycetia</taxon>
        <taxon>Planctomycetales</taxon>
        <taxon>Planctomycetaceae</taxon>
        <taxon>Symmachiella</taxon>
    </lineage>
</organism>
<proteinExistence type="predicted"/>
<dbReference type="InterPro" id="IPR013783">
    <property type="entry name" value="Ig-like_fold"/>
</dbReference>
<feature type="domain" description="Cadherin" evidence="12">
    <location>
        <begin position="3057"/>
        <end position="3158"/>
    </location>
</feature>
<dbReference type="InterPro" id="IPR013517">
    <property type="entry name" value="FG-GAP"/>
</dbReference>
<dbReference type="GO" id="GO:0000272">
    <property type="term" value="P:polysaccharide catabolic process"/>
    <property type="evidence" value="ECO:0007669"/>
    <property type="project" value="InterPro"/>
</dbReference>
<evidence type="ECO:0000256" key="11">
    <source>
        <dbReference type="ARBA" id="ARBA00023049"/>
    </source>
</evidence>
<evidence type="ECO:0000256" key="3">
    <source>
        <dbReference type="ARBA" id="ARBA00022525"/>
    </source>
</evidence>
<dbReference type="GO" id="GO:0005576">
    <property type="term" value="C:extracellular region"/>
    <property type="evidence" value="ECO:0007669"/>
    <property type="project" value="UniProtKB-SubCell"/>
</dbReference>
<dbReference type="PANTHER" id="PTHR44103">
    <property type="entry name" value="PROPROTEIN CONVERTASE P"/>
    <property type="match status" value="1"/>
</dbReference>
<dbReference type="InterPro" id="IPR002126">
    <property type="entry name" value="Cadherin-like_dom"/>
</dbReference>
<dbReference type="Gene3D" id="2.60.40.2030">
    <property type="match status" value="6"/>
</dbReference>
<feature type="domain" description="Cadherin" evidence="12">
    <location>
        <begin position="2450"/>
        <end position="2553"/>
    </location>
</feature>
<feature type="domain" description="Cadherin" evidence="12">
    <location>
        <begin position="3788"/>
        <end position="3864"/>
    </location>
</feature>
<dbReference type="Pfam" id="PF13517">
    <property type="entry name" value="FG-GAP_3"/>
    <property type="match status" value="4"/>
</dbReference>
<keyword evidence="14" id="KW-1185">Reference proteome</keyword>
<dbReference type="PANTHER" id="PTHR44103:SF1">
    <property type="entry name" value="PROPROTEIN CONVERTASE P"/>
    <property type="match status" value="1"/>
</dbReference>
<evidence type="ECO:0000313" key="13">
    <source>
        <dbReference type="EMBL" id="QDU47311.1"/>
    </source>
</evidence>
<dbReference type="Gene3D" id="2.115.10.10">
    <property type="entry name" value="Tachylectin 2"/>
    <property type="match status" value="1"/>
</dbReference>
<dbReference type="Pfam" id="PF17892">
    <property type="entry name" value="Cadherin_5"/>
    <property type="match status" value="9"/>
</dbReference>
<evidence type="ECO:0000256" key="9">
    <source>
        <dbReference type="ARBA" id="ARBA00022833"/>
    </source>
</evidence>
<dbReference type="GO" id="GO:0007154">
    <property type="term" value="P:cell communication"/>
    <property type="evidence" value="ECO:0007669"/>
    <property type="project" value="InterPro"/>
</dbReference>
<dbReference type="Gene3D" id="2.60.40.3440">
    <property type="match status" value="17"/>
</dbReference>
<dbReference type="SUPFAM" id="SSF141072">
    <property type="entry name" value="CalX-like"/>
    <property type="match status" value="7"/>
</dbReference>
<dbReference type="KEGG" id="sdyn:Mal52_58390"/>
<evidence type="ECO:0000256" key="5">
    <source>
        <dbReference type="ARBA" id="ARBA00022723"/>
    </source>
</evidence>
<dbReference type="InterPro" id="IPR028994">
    <property type="entry name" value="Integrin_alpha_N"/>
</dbReference>
<comment type="cofactor">
    <cofactor evidence="1">
        <name>Zn(2+)</name>
        <dbReference type="ChEBI" id="CHEBI:29105"/>
    </cofactor>
</comment>
<dbReference type="Gene3D" id="2.120.10.30">
    <property type="entry name" value="TolB, C-terminal domain"/>
    <property type="match status" value="1"/>
</dbReference>
<dbReference type="SUPFAM" id="SSF69318">
    <property type="entry name" value="Integrin alpha N-terminal domain"/>
    <property type="match status" value="3"/>
</dbReference>
<dbReference type="Gene3D" id="2.40.10.500">
    <property type="match status" value="2"/>
</dbReference>
<evidence type="ECO:0000256" key="8">
    <source>
        <dbReference type="ARBA" id="ARBA00022801"/>
    </source>
</evidence>
<dbReference type="GO" id="GO:0005509">
    <property type="term" value="F:calcium ion binding"/>
    <property type="evidence" value="ECO:0007669"/>
    <property type="project" value="InterPro"/>
</dbReference>
<dbReference type="SMART" id="SM00736">
    <property type="entry name" value="CADG"/>
    <property type="match status" value="3"/>
</dbReference>
<dbReference type="PROSITE" id="PS50268">
    <property type="entry name" value="CADHERIN_2"/>
    <property type="match status" value="5"/>
</dbReference>
<keyword evidence="8" id="KW-0378">Hydrolase</keyword>
<keyword evidence="11" id="KW-0482">Metalloprotease</keyword>
<keyword evidence="10" id="KW-0106">Calcium</keyword>
<evidence type="ECO:0000256" key="4">
    <source>
        <dbReference type="ARBA" id="ARBA00022670"/>
    </source>
</evidence>
<dbReference type="GO" id="GO:0004222">
    <property type="term" value="F:metalloendopeptidase activity"/>
    <property type="evidence" value="ECO:0007669"/>
    <property type="project" value="InterPro"/>
</dbReference>
<dbReference type="InterPro" id="IPR015919">
    <property type="entry name" value="Cadherin-like_sf"/>
</dbReference>
<feature type="domain" description="Cadherin" evidence="12">
    <location>
        <begin position="3967"/>
        <end position="4068"/>
    </location>
</feature>
<dbReference type="PROSITE" id="PS00018">
    <property type="entry name" value="EF_HAND_1"/>
    <property type="match status" value="1"/>
</dbReference>
<dbReference type="InterPro" id="IPR006644">
    <property type="entry name" value="Cadg"/>
</dbReference>
<keyword evidence="9" id="KW-0862">Zinc</keyword>
<dbReference type="SMART" id="SM00112">
    <property type="entry name" value="CA"/>
    <property type="match status" value="5"/>
</dbReference>
<dbReference type="SUPFAM" id="SSF49313">
    <property type="entry name" value="Cadherin-like"/>
    <property type="match status" value="4"/>
</dbReference>
<dbReference type="SUPFAM" id="SSF55486">
    <property type="entry name" value="Metalloproteases ('zincins'), catalytic domain"/>
    <property type="match status" value="2"/>
</dbReference>
<evidence type="ECO:0000256" key="6">
    <source>
        <dbReference type="ARBA" id="ARBA00022729"/>
    </source>
</evidence>
<evidence type="ECO:0000313" key="14">
    <source>
        <dbReference type="Proteomes" id="UP000319383"/>
    </source>
</evidence>
<evidence type="ECO:0000256" key="7">
    <source>
        <dbReference type="ARBA" id="ARBA00022737"/>
    </source>
</evidence>
<feature type="domain" description="Cadherin" evidence="12">
    <location>
        <begin position="5787"/>
        <end position="5888"/>
    </location>
</feature>
<keyword evidence="4" id="KW-0645">Protease</keyword>
<dbReference type="Gene3D" id="3.90.132.10">
    <property type="entry name" value="Leishmanolysin , domain 2"/>
    <property type="match status" value="1"/>
</dbReference>
<dbReference type="GO" id="GO:0016020">
    <property type="term" value="C:membrane"/>
    <property type="evidence" value="ECO:0007669"/>
    <property type="project" value="InterPro"/>
</dbReference>
<dbReference type="RefSeq" id="WP_145380102.1">
    <property type="nucleotide sequence ID" value="NZ_CP036276.1"/>
</dbReference>
<evidence type="ECO:0000256" key="10">
    <source>
        <dbReference type="ARBA" id="ARBA00022837"/>
    </source>
</evidence>
<dbReference type="InterPro" id="IPR018247">
    <property type="entry name" value="EF_Hand_1_Ca_BS"/>
</dbReference>
<sequence length="6482" mass="675621">MSFWSLLTTSWARSQRYTRLTSQRRRRNRSWRKFSTCRRQIPLSLEGLEDRTLLAGSLTIGDLSISEGDAGTSTFEFTVDRTGSSSGVVTVDFETGGGNATPVQTFFNEQTLSSTADRAEAVSSADVDGDGDSDILSASYFSDTIHWYENLGGGVFTTHTVTTSANGAEDVTSGDFDGDGDTDILTASREDNTIAWYENDGNENFTFHAIDTAVAGEKRVAVADVDGDGDLDAMASSDFDHTVFWYENDGNGNFTTRVVTNIANQVNAFEATDLDGDGDLDVLTSNPGDNTVSWFENDGNEIFTRHVIFEAPSEATPTAVSSADFDDDGDLDVVAVYDGDYTITWFENDGNENFTYQEIRTTPDGVRDVRTADMDGDGDVDVVVSVGGDDAGIQWHENLGRNFWTLHTVTAGKLVAPTLFTDDLDGDGNLEILSASTVEDTITYYENQKLGDYFATSGSLMFADGVTQQTITVIVNGDVAHEEDEYLLVSLSNTVGGSVDDGQARGTILNDDALPGATVSIGDAVVTEGDLLSKTVEFTVTRSGDTSGETTVDFTTADGTALGIVDVSTEFSRFEEHLIDNTADGARNVQVADVDGDGDLDMVSSSRDDNTLAWYENDGNENYTFHEIVILGDVYGVATADIDGDGDVDIIATSYARNEVNIYENDGSENFTERTISGAGELDRPSDVKVVDLDADGDLDIVVAVNFDSILVWYESDGAGGFTYHTVSTGAARADDFEVIDLDQDGDLDFVGSMLSPRQVLWFENDGSENFTKHIIADEVWTIESVWAADMDGDGDLDVLTGSTYAIDWYENDGNENFTHYVIDDFAGSSNSVATADIDGDGDLDVVAATAGLSQIAWYENLGYGNYRFHYISTVSVGVEKIILTDIDGDGDVDVAAASFGDDSIRWFENNGGVIGERGDYQTTSGSLTFLAGETEKTITVQVAGDFDDEANETFFVNLSNVAGGAIAVGQGEGRILNDDVRELFISDVTYVEGNLGTKNFNFVATRPGSTSERLRVRFEFEAGSADGGPNADFGPTAQWGWGGYLIFEPGVSEIIIAVPVYSDLVVEPDESFGVFFFEINDTLITDDWAVGTIINDDVPPPAQPTISVSDVTVTEGAGLGGGEFMDAFVSSGEGGVNIPRSLTFGPDGNLYVGSRAGVFRYDGQTGEPLSTPLNHGAEFILDNDGGVLTFDAVVFGPDDNVYTLGDGVHRFNPVDGTFVDTFIPADQVLNARTMFFGEDGLLYVLIGQSSLPDQVLRFDAVTGEFVDIFVGDDPLTGGVDETGGLTGAQDMVFGPDGDLYVVNDTRNDSTAGVLRYDGDSGAFLGRFAAIPGPRIPSGLAFSADGSLLFVTNRAGSSVMQIDATTGELIGDFVAPGAGGLDDISDIQVNADGNLYVISARLNEVLRFAGPVGSLASFTVTRSGDASGEATVDFTTVDSSAAGLVDRVFVNPLANNAEAGRDYVATDGTITFAAGETQRTIVVQILGDTLFEDDETFSVVLNNASGAVIEDGEGVATIQNDDSPLPDLVPDVIDGVWDSPIVVSTVTGTNTDALAYNATDNLFVDLGVANLGIAEAGPFSVTLRIDGSTITTLTRSTPLGVNEFALDFQDIAIGTLSNGIHTIELIIDSTGSVDEGLSGGEGNNIFYKVINVGAAGYADIGPGLAAGWDNPIVISKESGTNTSTPLLLTTDDIYVDLGSGNFGSIPSGSYSVTLTLDGVEVTTLQQTGTLGVFNFAGFEDIFLGQLSAGEHTLEMTVDSGDDVDEGPGGEDNNVFSRTFTVFEPSTLSGIKWNDTNGDGVQDAVEDPLAGFVVYLDINGNGVRDVADEPFTTTNAQGEYEFTNLAPGTYTVAVEYPDGTDRVQTFPGSQAETQAGFDIDFRFLSATLTPQQEQLFLDAAAIWESIIVGDLSDMVSPDGFFVDDFLMDVYTIDIDGVGNTLGQARPLIPEGGYHEGTLLPVRGEVVLDVNDLDHPELFGTILHEIGHALGLGVLWDANGLRVNVGTPDPRYIGAEAVQQYADIFNISASSIPLENVGGPGSVGSHWRETVFDNELMTSISDPNAMISLVTVGALADLGYEVDYNQAQSYRPPGTSLPFVTVDTVISTIDEEGATAGAFTFTRTDTTSGALEVHYSIGGTATAGSDFVALSGIATILDGDSSVTVDLTPLTDGAAEGLETIVITVESGSGYTVGAPRYATVTIEDDELVEPVIPLSYTVTVHPGETIGNLDFGSRIPTSVPPFIEAQIDDVTVAEDAASTIVDLFAAFGDTEDLDTELSFRVSDNTNPALFTSLNIAAGMLTLDYAANANGTATLTIEAMDTTGQTVTQSFDVTITAVNDDPVIVSTSVNAVEDTILDVDLRTLVDDLETADDDLTFTVSGAVNGTIELLADGYTARFTPAADYFGAAAFDFDVTDTGDGADSAITLGPITVNVDITSVNDSPSFTLAGDQVVDEDSGGLTNYAFATNIAAGPTDESGQTLSFLVSTDNDALFTDGPTINAAGALSFAVADDAAGTAVVTVRLMDNGGTANGGVNISEAQTFSIIVNNINDAPVLTVPGQLFVDEDTQLDIDGVSVTDIDSATVALELSSTFGNITLGNTSGLTVSGNGTDDIMVEGAVADINAALATLSYRSNPGSSGMEGILIRVTDSEAATDFTYILINVIPAAFVPEVTLDASSNIIEEAGGTVTITATLSGITTEDVTVFLGFGGTADDFIEGGSLLVANGATNSILRYDGATGAFIDEYFTGAAGDMIIGPDGDFYVANVATDSILRYDGATGALLGTFASGGGLNDPRGLVFGPDGNLYVTSNQTDSVLRYNGTTGAFIDQFVLPNTEDLGNPVGLAFGADGNLYVSNHGRGGSRGPYNVLVFNGTTGAYIKELFGDGAGGLDEPTGLAFGPDGNLYLIDEPDDEILRYNGTTGAFLGSFASGGGLDAPTDFTFGPDGNLYVSSASGAILKYDGTTGDFLGTMSSGGGLVDPLGLLFVASAGDYRLSDHSIVIEAGSLSGSITITGVADELDEGSETVIVDITDVTGGVELGQQQVTTTIVEEIGSNQPPTTTGIADVTVDEDAAATQIDLFAAFDDAEDADQQLTYEVVGNSNAALFTAVSISPATGILTLDYAPNLHGVADITIRATDLGGEFVETTFAVTVNAVNDAPVFSGLTLNLDEDERIDFFLTSYVTDVETLGGDLVFDIIGVDHIVLNFASNGDATVLPIPNYNGPASFEFTVMDTGDGTDAPITVGPFIVNVNYAPVNDAPVAETTTLNTDQETAVDINLRTLVDDVETPDGALTFSVSNAVNGTVELLANGYTARFTPAAGYNGPASFDYHVTDTGDNGDAPLTSGPVTIDVNVANVNQAPVAVGTTLNTNEDTAVEIDLRTLVDDAETADDDLVFSVSGAVNGTVELLSDGYTARYTPGADYNGAASFLYGVTDTGDGIHSPITVGPIVINVNVAAVNDAPIYIFTTLNLNEDERFDFSLTSLISDVETTGQDLVFDITGVDNIILNWNSLHFATVIPVPDYNGFGNFEFTVTDTGDGVDGPVTVGPFIVNIIIAPVNDAPVVETTTLNTTEGTGVSIDLRSLVDDVETPDIDLAFSVSNAVNGTVELLANGYTAVFTPADGYNGPAAFDYEVTDTGDSGDAPISSGPVTIDVNVFAVNQAPVAVGITLNTNEDTAVDIDLRTLVEDDETADDDLVFSVSGAVNGTVELLADGYTARFTPGADYFGPASFQYDVTDTGDSGAAPITVGPIVNNVVIAAENDTPVIELVLSNFDVNEDAPPTVLDLFTYFSDVEDPDEDLVFEVTGNTDAILFENVSIDEVTGELTLEYAANAAGLTVITVRATDTGGLFVEQTFRIIVEDVNDPPVASTTTLNTTEDTAVEIDLRTLVEDVETEDDNFTFAVSNPVNGTVELLPDGYTARFTPDEDFSGVAAFDYHVTDDGIRGDDPFVTVGPVTITVNVGGNNDQPFVETPIGDVAVIEDAPSSVVDLFAAFEDLEDADSELDLEITANSNASLFTSVMIDPTTGQLTLDYAPNANGSSTITVQATDTGGLSISQTFIVDVAAVNDDPVATGTTLATDEDTPVEIDLRTLVDDIETADDDLVFSVSGAVNGTVELLADGYTARFTPGANYNGSASFNYDVTDTGDGSDAAITSAPQTIDVNVAAVNDDPVATGTTLNTDEDTPVEIDLRTLVDDVETVDDDLVFNVSGAVNGTVELLADGHTARFTPGANYNGPASFVYDVTDTGDGADPAIIVGPFAIDITVAAVNDDPVATGTTLNTDEDTAVEIDLRTLVDDVETADDDLVFNVSGAVNGSVELLADGYTARFTPGANYNGPASFVYDVTDTGDGSAAAITSAPQTIDINVAAVNDDPVASSTTMSTSEDTPVEIDLRTLVEDVETADDDLVFSVSGAVNGSVELLANGYTARFTPGANYNGPASFDYDVTDTGDGADTPLTSDPVTINVTVSATNDTPVATGTTLNTVEDTPVEIDLRTLVDDVETADDDLVFSVSGATNGSVELLTDGYTARFTPGANYNGPASFVYDVTDTGDGVDPAIVVGPFAIDITVAAVNDDPVATGTTLNTDEDTPVEIDLRTLVDDVETVDDDLVFNVSGAVNGSVELLANGHTARFTPGANYNGPALFVYDVTDTGDGSAAAVTSAPQVIEINVAAVNDAPVAGATTLNTNEDTAVEIDLRSLVEDVETADGDLVFSVSGAVNGTVELLADGHTARFTPGADYNGPASFVYDVMDTGDGGAAAITSGPLTIDVNVAAVNDDPVANPTTLATDEDTPVEIDLRTLVEDVETADDDLVFSVSGAVNGTVELLANGYTARFTPGANYNGPASFAYDVTDAGDGGDAPITVSPVTIDVTVAAVNDDPVATGTTLATDEDTPVEIDLRTLVADLETADDDLVFNVSGGVNGTVELLTDGYTARFTPGANYNGAALFVYDVTDMGDGDAPGIIVGPLTIDINVAAVNDEPDSTAATLATDEDTPVEIDLRTLVDDVETADDDLFFSVSGAVNGTVELLADGYTARFTPGADYNGPASFVYDVTDTGDGSAAAILVGPITIDINVGGDNDQPFVETPIEDVAVLEDAPSSLIDLFAAFDDLEDADSDLDFEITANSNASLFASAMINPTTGQLTLDYAPNANGTSTITVQATDTGGLSISQTFVVDVAAVNDVPQGDVTTFNILEDTPLEVDLRTFVSDVETAAEDLIFNVSGAVNGTVELLADGHTARFTPTANYNGPASFNYDVTDTGDGSAAAITTGPLTMTVNVDAVNDDPVATGTTLNTDEDTPVEIDLRTLVDDVETADDDLVFSVSGAVNGTVELLANGYTARFTPGANYNGPASFNYGVTDTGDSGTSAITSAPQTVDVNVAAVNDDPVAGTTTLNTDEDTPVEIDLRTLVDDVETADDDLVFNVSGAVNGSVELLADGYTARFTPGANYNGSASFVYDVTDTGDGADPAITVGPLAIDINVAAVNDDPTATGTTLATDEDTPVEIDLRTLVDDVETVDDDLVFSVSGAVNGIVELLADGYTARFTPGANYNGAASFEYDVTDTGDGSAAAITSVPQTVDIDVAAVNDDPTAGTTTLNTDEDTPVEIDLRTLVDDVETADDELVFNVSGAVNGTVELLADGYTARFTPGANYNGAASFVYDVTDSGDGDDPGIIAGPIAIDINVAAVNDAPVADSTTLSTGEDTPVEIDLRTLVSDVETSDDDLTFSVSDAENGSVELLVDGYTARFTPGADYNGPASFAYRVTDTGDGGDDPITVGPVTIDVTVGGDNDRPFVETPIGDVAVIEDAPSSVIDLFAAFEDLEDADSELDLEITANSNASLFASVMIDPTTGQLTLDYAPNANGSSTITVQATDTGGLSVSQTFIVDVAAVNDDPVATGTTLATDEDTPVEIDLRTLVDDIETADDDLVFSVSGAVNGAIELLANGYTARFTPGANYNGLASFNYDVTDTGDGSAAAITSAPQTIDVNVAAVNDDPVATGTTLNTDEDTPVEIDLRTLVDDVETADDDLAFNVSGAVNGTVELLADGYTARFTPGADYNGPALFVYDVTDTGDGGAAAITSAPQTIDINVAAVNDDPVASSTTMSTSEDTPVEIDLRTLVEDVETADDDLVFSVSGAVNGSVELQADGYTARFTPGANYNGPASFVYDVTDTGDGSAAAITSAPQTIDITVAAVNDVPIAGTTTLNTDEDTAVEIDLRTLVDDVETADDDLLFSVSGAVNGTVELLADGYTARFTPDADGPASFDYDVTDTGDGSDAAITSGPVTIDVNVAAVNEFTIVDVSVNDGEENRSNVRHITVTFSDDTNIGALIASGEIVEIIQIYGLTNSPSTEVVLSADRFVWDDATNSVTVDLTVDGFGGSGQTLLSNDNYALRIQTGEILNPQLVDAVLQDTDGVDDGIYDYRFHRLEGDIDGDRSVGFSDVMKLTSNFGQFNTDADTTGDGQVNILDFWSVYGNVGSSLPDDIFLESEQF</sequence>
<reference evidence="13 14" key="1">
    <citation type="submission" date="2019-02" db="EMBL/GenBank/DDBJ databases">
        <title>Deep-cultivation of Planctomycetes and their phenomic and genomic characterization uncovers novel biology.</title>
        <authorList>
            <person name="Wiegand S."/>
            <person name="Jogler M."/>
            <person name="Boedeker C."/>
            <person name="Pinto D."/>
            <person name="Vollmers J."/>
            <person name="Rivas-Marin E."/>
            <person name="Kohn T."/>
            <person name="Peeters S.H."/>
            <person name="Heuer A."/>
            <person name="Rast P."/>
            <person name="Oberbeckmann S."/>
            <person name="Bunk B."/>
            <person name="Jeske O."/>
            <person name="Meyerdierks A."/>
            <person name="Storesund J.E."/>
            <person name="Kallscheuer N."/>
            <person name="Luecker S."/>
            <person name="Lage O.M."/>
            <person name="Pohl T."/>
            <person name="Merkel B.J."/>
            <person name="Hornburger P."/>
            <person name="Mueller R.-W."/>
            <person name="Bruemmer F."/>
            <person name="Labrenz M."/>
            <person name="Spormann A.M."/>
            <person name="Op den Camp H."/>
            <person name="Overmann J."/>
            <person name="Amann R."/>
            <person name="Jetten M.S.M."/>
            <person name="Mascher T."/>
            <person name="Medema M.H."/>
            <person name="Devos D.P."/>
            <person name="Kaster A.-K."/>
            <person name="Ovreas L."/>
            <person name="Rohde M."/>
            <person name="Galperin M.Y."/>
            <person name="Jogler C."/>
        </authorList>
    </citation>
    <scope>NUCLEOTIDE SEQUENCE [LARGE SCALE GENOMIC DNA]</scope>
    <source>
        <strain evidence="13 14">Mal52</strain>
    </source>
</reference>